<sequence>MSPVTNEKENRMHIKLFRALKAANLSDDAAAEVVEAIEEYIAVKVQEANKGIESKLTAQTWVIGSVGFVLAVIGLAPAFIKLFQ</sequence>
<keyword evidence="3" id="KW-1185">Reference proteome</keyword>
<evidence type="ECO:0000256" key="1">
    <source>
        <dbReference type="SAM" id="Phobius"/>
    </source>
</evidence>
<accession>A0A401J8R0</accession>
<organism evidence="2 3">
    <name type="scientific">Sphingobium xenophagum</name>
    <dbReference type="NCBI Taxonomy" id="121428"/>
    <lineage>
        <taxon>Bacteria</taxon>
        <taxon>Pseudomonadati</taxon>
        <taxon>Pseudomonadota</taxon>
        <taxon>Alphaproteobacteria</taxon>
        <taxon>Sphingomonadales</taxon>
        <taxon>Sphingomonadaceae</taxon>
        <taxon>Sphingobium</taxon>
    </lineage>
</organism>
<name>A0A401J8R0_SPHXE</name>
<evidence type="ECO:0000313" key="2">
    <source>
        <dbReference type="EMBL" id="GBH32995.1"/>
    </source>
</evidence>
<dbReference type="Proteomes" id="UP000290975">
    <property type="component" value="Unassembled WGS sequence"/>
</dbReference>
<dbReference type="AlphaFoldDB" id="A0A401J8R0"/>
<dbReference type="EMBL" id="BBQY01000058">
    <property type="protein sequence ID" value="GBH32995.1"/>
    <property type="molecule type" value="Genomic_DNA"/>
</dbReference>
<reference evidence="2 3" key="1">
    <citation type="submission" date="2014-12" db="EMBL/GenBank/DDBJ databases">
        <title>Whole genome sequencing of Sphingobium xenophagum OW59.</title>
        <authorList>
            <person name="Ohta Y."/>
            <person name="Nishi S."/>
            <person name="Hatada Y."/>
        </authorList>
    </citation>
    <scope>NUCLEOTIDE SEQUENCE [LARGE SCALE GENOMIC DNA]</scope>
    <source>
        <strain evidence="2 3">OW59</strain>
    </source>
</reference>
<keyword evidence="1" id="KW-0812">Transmembrane</keyword>
<keyword evidence="1" id="KW-1133">Transmembrane helix</keyword>
<evidence type="ECO:0000313" key="3">
    <source>
        <dbReference type="Proteomes" id="UP000290975"/>
    </source>
</evidence>
<proteinExistence type="predicted"/>
<gene>
    <name evidence="2" type="ORF">MBESOW_P4403</name>
</gene>
<comment type="caution">
    <text evidence="2">The sequence shown here is derived from an EMBL/GenBank/DDBJ whole genome shotgun (WGS) entry which is preliminary data.</text>
</comment>
<protein>
    <submittedName>
        <fullName evidence="2">Uncharacterized protein</fullName>
    </submittedName>
</protein>
<feature type="transmembrane region" description="Helical" evidence="1">
    <location>
        <begin position="61"/>
        <end position="80"/>
    </location>
</feature>
<keyword evidence="1" id="KW-0472">Membrane</keyword>